<proteinExistence type="predicted"/>
<dbReference type="InParanoid" id="E9H7X6"/>
<dbReference type="EMBL" id="GL732602">
    <property type="protein sequence ID" value="EFX72105.1"/>
    <property type="molecule type" value="Genomic_DNA"/>
</dbReference>
<gene>
    <name evidence="1" type="ORF">DAPPUDRAFT_254790</name>
</gene>
<sequence>MTGLEEVGEEHDNLFANRHTHRLDNIKKDISVPVVMSLRDSSEHFSGGCCIL</sequence>
<dbReference type="Proteomes" id="UP000000305">
    <property type="component" value="Unassembled WGS sequence"/>
</dbReference>
<dbReference type="AlphaFoldDB" id="E9H7X6"/>
<dbReference type="KEGG" id="dpx:DAPPUDRAFT_254790"/>
<name>E9H7X6_DAPPU</name>
<accession>E9H7X6</accession>
<reference evidence="1 2" key="1">
    <citation type="journal article" date="2011" name="Science">
        <title>The ecoresponsive genome of Daphnia pulex.</title>
        <authorList>
            <person name="Colbourne J.K."/>
            <person name="Pfrender M.E."/>
            <person name="Gilbert D."/>
            <person name="Thomas W.K."/>
            <person name="Tucker A."/>
            <person name="Oakley T.H."/>
            <person name="Tokishita S."/>
            <person name="Aerts A."/>
            <person name="Arnold G.J."/>
            <person name="Basu M.K."/>
            <person name="Bauer D.J."/>
            <person name="Caceres C.E."/>
            <person name="Carmel L."/>
            <person name="Casola C."/>
            <person name="Choi J.H."/>
            <person name="Detter J.C."/>
            <person name="Dong Q."/>
            <person name="Dusheyko S."/>
            <person name="Eads B.D."/>
            <person name="Frohlich T."/>
            <person name="Geiler-Samerotte K.A."/>
            <person name="Gerlach D."/>
            <person name="Hatcher P."/>
            <person name="Jogdeo S."/>
            <person name="Krijgsveld J."/>
            <person name="Kriventseva E.V."/>
            <person name="Kultz D."/>
            <person name="Laforsch C."/>
            <person name="Lindquist E."/>
            <person name="Lopez J."/>
            <person name="Manak J.R."/>
            <person name="Muller J."/>
            <person name="Pangilinan J."/>
            <person name="Patwardhan R.P."/>
            <person name="Pitluck S."/>
            <person name="Pritham E.J."/>
            <person name="Rechtsteiner A."/>
            <person name="Rho M."/>
            <person name="Rogozin I.B."/>
            <person name="Sakarya O."/>
            <person name="Salamov A."/>
            <person name="Schaack S."/>
            <person name="Shapiro H."/>
            <person name="Shiga Y."/>
            <person name="Skalitzky C."/>
            <person name="Smith Z."/>
            <person name="Souvorov A."/>
            <person name="Sung W."/>
            <person name="Tang Z."/>
            <person name="Tsuchiya D."/>
            <person name="Tu H."/>
            <person name="Vos H."/>
            <person name="Wang M."/>
            <person name="Wolf Y.I."/>
            <person name="Yamagata H."/>
            <person name="Yamada T."/>
            <person name="Ye Y."/>
            <person name="Shaw J.R."/>
            <person name="Andrews J."/>
            <person name="Crease T.J."/>
            <person name="Tang H."/>
            <person name="Lucas S.M."/>
            <person name="Robertson H.M."/>
            <person name="Bork P."/>
            <person name="Koonin E.V."/>
            <person name="Zdobnov E.M."/>
            <person name="Grigoriev I.V."/>
            <person name="Lynch M."/>
            <person name="Boore J.L."/>
        </authorList>
    </citation>
    <scope>NUCLEOTIDE SEQUENCE [LARGE SCALE GENOMIC DNA]</scope>
</reference>
<dbReference type="HOGENOM" id="CLU_3089374_0_0_1"/>
<protein>
    <submittedName>
        <fullName evidence="1">Uncharacterized protein</fullName>
    </submittedName>
</protein>
<evidence type="ECO:0000313" key="2">
    <source>
        <dbReference type="Proteomes" id="UP000000305"/>
    </source>
</evidence>
<organism evidence="1 2">
    <name type="scientific">Daphnia pulex</name>
    <name type="common">Water flea</name>
    <dbReference type="NCBI Taxonomy" id="6669"/>
    <lineage>
        <taxon>Eukaryota</taxon>
        <taxon>Metazoa</taxon>
        <taxon>Ecdysozoa</taxon>
        <taxon>Arthropoda</taxon>
        <taxon>Crustacea</taxon>
        <taxon>Branchiopoda</taxon>
        <taxon>Diplostraca</taxon>
        <taxon>Cladocera</taxon>
        <taxon>Anomopoda</taxon>
        <taxon>Daphniidae</taxon>
        <taxon>Daphnia</taxon>
    </lineage>
</organism>
<keyword evidence="2" id="KW-1185">Reference proteome</keyword>
<evidence type="ECO:0000313" key="1">
    <source>
        <dbReference type="EMBL" id="EFX72105.1"/>
    </source>
</evidence>